<proteinExistence type="inferred from homology"/>
<keyword evidence="5" id="KW-0637">Prenyltransferase</keyword>
<dbReference type="OrthoDB" id="272289at2759"/>
<protein>
    <recommendedName>
        <fullName evidence="9">Protein farnesyltransferase/geranylgeranyltransferase type-1 subunit alpha</fullName>
        <ecNumber evidence="4">2.5.1.58</ecNumber>
        <ecNumber evidence="3">2.5.1.59</ecNumber>
    </recommendedName>
    <alternativeName>
        <fullName evidence="12">CAAX farnesyltransferase subunit alpha</fullName>
    </alternativeName>
    <alternativeName>
        <fullName evidence="11">FTase-alpha</fullName>
    </alternativeName>
    <alternativeName>
        <fullName evidence="10">Ras proteins prenyltransferase subunit alpha</fullName>
    </alternativeName>
    <alternativeName>
        <fullName evidence="13">Type I protein geranyl-geranyltransferase subunit alpha</fullName>
    </alternativeName>
</protein>
<comment type="cofactor">
    <cofactor evidence="1">
        <name>Mg(2+)</name>
        <dbReference type="ChEBI" id="CHEBI:18420"/>
    </cofactor>
</comment>
<gene>
    <name evidence="15" type="ORF">VHEMI05568</name>
</gene>
<dbReference type="GO" id="GO:0005965">
    <property type="term" value="C:protein farnesyltransferase complex"/>
    <property type="evidence" value="ECO:0007669"/>
    <property type="project" value="TreeGrafter"/>
</dbReference>
<dbReference type="PANTHER" id="PTHR11129">
    <property type="entry name" value="PROTEIN FARNESYLTRANSFERASE ALPHA SUBUNIT/RAB GERANYLGERANYL TRANSFERASE ALPHA SUBUNIT"/>
    <property type="match status" value="1"/>
</dbReference>
<dbReference type="GO" id="GO:0005953">
    <property type="term" value="C:CAAX-protein geranylgeranyltransferase complex"/>
    <property type="evidence" value="ECO:0007669"/>
    <property type="project" value="TreeGrafter"/>
</dbReference>
<evidence type="ECO:0000256" key="4">
    <source>
        <dbReference type="ARBA" id="ARBA00012702"/>
    </source>
</evidence>
<keyword evidence="6" id="KW-0808">Transferase</keyword>
<evidence type="ECO:0000256" key="9">
    <source>
        <dbReference type="ARBA" id="ARBA00040965"/>
    </source>
</evidence>
<evidence type="ECO:0000256" key="3">
    <source>
        <dbReference type="ARBA" id="ARBA00012700"/>
    </source>
</evidence>
<evidence type="ECO:0000256" key="2">
    <source>
        <dbReference type="ARBA" id="ARBA00006734"/>
    </source>
</evidence>
<dbReference type="HOGENOM" id="CLU_026582_4_0_1"/>
<evidence type="ECO:0000256" key="13">
    <source>
        <dbReference type="ARBA" id="ARBA00043219"/>
    </source>
</evidence>
<dbReference type="AlphaFoldDB" id="A0A0A1THE5"/>
<dbReference type="InterPro" id="IPR002088">
    <property type="entry name" value="Prenyl_trans_a"/>
</dbReference>
<comment type="similarity">
    <text evidence="2">Belongs to the protein prenyltransferase subunit alpha family.</text>
</comment>
<evidence type="ECO:0000313" key="16">
    <source>
        <dbReference type="Proteomes" id="UP000039046"/>
    </source>
</evidence>
<dbReference type="PANTHER" id="PTHR11129:SF1">
    <property type="entry name" value="PROTEIN FARNESYLTRANSFERASE_GERANYLGERANYLTRANSFERASE TYPE-1 SUBUNIT ALPHA"/>
    <property type="match status" value="1"/>
</dbReference>
<feature type="compositionally biased region" description="Low complexity" evidence="14">
    <location>
        <begin position="1"/>
        <end position="27"/>
    </location>
</feature>
<dbReference type="STRING" id="1531966.A0A0A1THE5"/>
<evidence type="ECO:0000256" key="5">
    <source>
        <dbReference type="ARBA" id="ARBA00022602"/>
    </source>
</evidence>
<reference evidence="15 16" key="1">
    <citation type="journal article" date="2015" name="Genome Announc.">
        <title>Draft Genome Sequence and Gene Annotation of the Entomopathogenic Fungus Verticillium hemipterigenum.</title>
        <authorList>
            <person name="Horn F."/>
            <person name="Habel A."/>
            <person name="Scharf D.H."/>
            <person name="Dworschak J."/>
            <person name="Brakhage A.A."/>
            <person name="Guthke R."/>
            <person name="Hertweck C."/>
            <person name="Linde J."/>
        </authorList>
    </citation>
    <scope>NUCLEOTIDE SEQUENCE [LARGE SCALE GENOMIC DNA]</scope>
</reference>
<accession>A0A0A1THE5</accession>
<feature type="region of interest" description="Disordered" evidence="14">
    <location>
        <begin position="1"/>
        <end position="31"/>
    </location>
</feature>
<organism evidence="15 16">
    <name type="scientific">[Torrubiella] hemipterigena</name>
    <dbReference type="NCBI Taxonomy" id="1531966"/>
    <lineage>
        <taxon>Eukaryota</taxon>
        <taxon>Fungi</taxon>
        <taxon>Dikarya</taxon>
        <taxon>Ascomycota</taxon>
        <taxon>Pezizomycotina</taxon>
        <taxon>Sordariomycetes</taxon>
        <taxon>Hypocreomycetidae</taxon>
        <taxon>Hypocreales</taxon>
        <taxon>Clavicipitaceae</taxon>
        <taxon>Clavicipitaceae incertae sedis</taxon>
        <taxon>'Torrubiella' clade</taxon>
    </lineage>
</organism>
<keyword evidence="16" id="KW-1185">Reference proteome</keyword>
<dbReference type="Gene3D" id="1.25.40.120">
    <property type="entry name" value="Protein prenylyltransferase"/>
    <property type="match status" value="1"/>
</dbReference>
<evidence type="ECO:0000256" key="1">
    <source>
        <dbReference type="ARBA" id="ARBA00001946"/>
    </source>
</evidence>
<evidence type="ECO:0000313" key="15">
    <source>
        <dbReference type="EMBL" id="CEJ89743.1"/>
    </source>
</evidence>
<keyword evidence="7" id="KW-0677">Repeat</keyword>
<dbReference type="EC" id="2.5.1.59" evidence="3"/>
<dbReference type="Pfam" id="PF01239">
    <property type="entry name" value="PPTA"/>
    <property type="match status" value="5"/>
</dbReference>
<dbReference type="EMBL" id="CDHN01000003">
    <property type="protein sequence ID" value="CEJ89743.1"/>
    <property type="molecule type" value="Genomic_DNA"/>
</dbReference>
<dbReference type="GO" id="GO:0004662">
    <property type="term" value="F:CAAX-protein geranylgeranyltransferase activity"/>
    <property type="evidence" value="ECO:0007669"/>
    <property type="project" value="UniProtKB-EC"/>
</dbReference>
<evidence type="ECO:0000256" key="8">
    <source>
        <dbReference type="ARBA" id="ARBA00022842"/>
    </source>
</evidence>
<evidence type="ECO:0000256" key="11">
    <source>
        <dbReference type="ARBA" id="ARBA00042436"/>
    </source>
</evidence>
<sequence>MPAKPKAAAKANQPETKATSPAPAATTVSDRSHQRYFGTNPLQQKVDTDGFQSLTPAEKKTYAHTNLILPVFQQRVPLSNKTEREFWKQVNKESLPIRRLRDDYDWGKDKSGQDIGTYQLGDLEKRSTKQAQLAALRLLHQHFITKRQLAQQKGTKLAEKDIQEEKQRRRDMAGLRKDLYGQILGPLASDPEWDDVIPIPNDEPEDALAKIAYPDDYAEAISYLRAVMAAEEYSPRCLRLTDLVIDMNASHYTVWLYRFKIIKNLQLPVPDEIKWLNEVALNNLKNYQIWHHRQLLLDYFYPILTVDPANAAAATSEFARTEREFIATMLAEDSKNYHVWSYRLSMVKKLNQFSTAEFASTQNFIEDDVRNNSAWSHRFFLTCSNPEHSTLGSTPAEHDPKIPDSVIDKEIKYAQEKIPLAPQNQSPWNYMQALITKSGRKLNTLQAFTQQFVDNLGKDDEAVRSSHALNLLADIYEEEGDKSNATVCLQSLAKKWDPVREGYWKFRLSELA</sequence>
<evidence type="ECO:0000256" key="14">
    <source>
        <dbReference type="SAM" id="MobiDB-lite"/>
    </source>
</evidence>
<dbReference type="GO" id="GO:0004660">
    <property type="term" value="F:protein farnesyltransferase activity"/>
    <property type="evidence" value="ECO:0007669"/>
    <property type="project" value="UniProtKB-EC"/>
</dbReference>
<evidence type="ECO:0000256" key="10">
    <source>
        <dbReference type="ARBA" id="ARBA00041392"/>
    </source>
</evidence>
<keyword evidence="8" id="KW-0460">Magnesium</keyword>
<dbReference type="SUPFAM" id="SSF48439">
    <property type="entry name" value="Protein prenylyltransferase"/>
    <property type="match status" value="1"/>
</dbReference>
<evidence type="ECO:0000256" key="6">
    <source>
        <dbReference type="ARBA" id="ARBA00022679"/>
    </source>
</evidence>
<dbReference type="Proteomes" id="UP000039046">
    <property type="component" value="Unassembled WGS sequence"/>
</dbReference>
<name>A0A0A1THE5_9HYPO</name>
<dbReference type="PROSITE" id="PS51147">
    <property type="entry name" value="PFTA"/>
    <property type="match status" value="5"/>
</dbReference>
<dbReference type="EC" id="2.5.1.58" evidence="4"/>
<evidence type="ECO:0000256" key="7">
    <source>
        <dbReference type="ARBA" id="ARBA00022737"/>
    </source>
</evidence>
<evidence type="ECO:0000256" key="12">
    <source>
        <dbReference type="ARBA" id="ARBA00043086"/>
    </source>
</evidence>